<dbReference type="InterPro" id="IPR013083">
    <property type="entry name" value="Znf_RING/FYVE/PHD"/>
</dbReference>
<accession>A0A9R1XCD4</accession>
<comment type="pathway">
    <text evidence="2">Protein modification; protein ubiquitination.</text>
</comment>
<evidence type="ECO:0000256" key="3">
    <source>
        <dbReference type="ARBA" id="ARBA00012483"/>
    </source>
</evidence>
<evidence type="ECO:0000256" key="5">
    <source>
        <dbReference type="ARBA" id="ARBA00022737"/>
    </source>
</evidence>
<dbReference type="SUPFAM" id="SSF57850">
    <property type="entry name" value="RING/U-box"/>
    <property type="match status" value="1"/>
</dbReference>
<evidence type="ECO:0000256" key="7">
    <source>
        <dbReference type="ARBA" id="ARBA00022803"/>
    </source>
</evidence>
<evidence type="ECO:0000259" key="8">
    <source>
        <dbReference type="PROSITE" id="PS51698"/>
    </source>
</evidence>
<evidence type="ECO:0000256" key="2">
    <source>
        <dbReference type="ARBA" id="ARBA00004906"/>
    </source>
</evidence>
<evidence type="ECO:0000256" key="6">
    <source>
        <dbReference type="ARBA" id="ARBA00022786"/>
    </source>
</evidence>
<organism evidence="9 10">
    <name type="scientific">Lactuca sativa</name>
    <name type="common">Garden lettuce</name>
    <dbReference type="NCBI Taxonomy" id="4236"/>
    <lineage>
        <taxon>Eukaryota</taxon>
        <taxon>Viridiplantae</taxon>
        <taxon>Streptophyta</taxon>
        <taxon>Embryophyta</taxon>
        <taxon>Tracheophyta</taxon>
        <taxon>Spermatophyta</taxon>
        <taxon>Magnoliopsida</taxon>
        <taxon>eudicotyledons</taxon>
        <taxon>Gunneridae</taxon>
        <taxon>Pentapetalae</taxon>
        <taxon>asterids</taxon>
        <taxon>campanulids</taxon>
        <taxon>Asterales</taxon>
        <taxon>Asteraceae</taxon>
        <taxon>Cichorioideae</taxon>
        <taxon>Cichorieae</taxon>
        <taxon>Lactucinae</taxon>
        <taxon>Lactuca</taxon>
    </lineage>
</organism>
<evidence type="ECO:0000313" key="10">
    <source>
        <dbReference type="Proteomes" id="UP000235145"/>
    </source>
</evidence>
<keyword evidence="6" id="KW-0833">Ubl conjugation pathway</keyword>
<keyword evidence="4" id="KW-0808">Transferase</keyword>
<feature type="domain" description="U-box" evidence="8">
    <location>
        <begin position="89"/>
        <end position="163"/>
    </location>
</feature>
<dbReference type="CDD" id="cd16654">
    <property type="entry name" value="RING-Ubox_CHIP"/>
    <property type="match status" value="1"/>
</dbReference>
<protein>
    <recommendedName>
        <fullName evidence="3">RING-type E3 ubiquitin transferase</fullName>
        <ecNumber evidence="3">2.3.2.27</ecNumber>
    </recommendedName>
</protein>
<dbReference type="SMART" id="SM00504">
    <property type="entry name" value="Ubox"/>
    <property type="match status" value="1"/>
</dbReference>
<comment type="caution">
    <text evidence="9">The sequence shown here is derived from an EMBL/GenBank/DDBJ whole genome shotgun (WGS) entry which is preliminary data.</text>
</comment>
<dbReference type="InterPro" id="IPR003613">
    <property type="entry name" value="Ubox_domain"/>
</dbReference>
<dbReference type="Proteomes" id="UP000235145">
    <property type="component" value="Unassembled WGS sequence"/>
</dbReference>
<comment type="catalytic activity">
    <reaction evidence="1">
        <text>S-ubiquitinyl-[E2 ubiquitin-conjugating enzyme]-L-cysteine + [acceptor protein]-L-lysine = [E2 ubiquitin-conjugating enzyme]-L-cysteine + N(6)-ubiquitinyl-[acceptor protein]-L-lysine.</text>
        <dbReference type="EC" id="2.3.2.27"/>
    </reaction>
</comment>
<dbReference type="AlphaFoldDB" id="A0A9R1XCD4"/>
<keyword evidence="10" id="KW-1185">Reference proteome</keyword>
<evidence type="ECO:0000256" key="1">
    <source>
        <dbReference type="ARBA" id="ARBA00000900"/>
    </source>
</evidence>
<keyword evidence="5" id="KW-0677">Repeat</keyword>
<sequence length="167" mass="19100">MQALDHGRGAHPNSYMVEEIWQELAKAKYQEWERDSTKRSWELQNLQDSCEIALREKHVHEDAADSTSQQLADLKLVFAKAAEADIPTEVPDYLCCKITLDIFRDPVITPSGLTYERAVILDHLEKVGKFDPITRETLFPSQLVQNLAIKEAVGAFLEKHGWAYKMD</sequence>
<dbReference type="GO" id="GO:0061630">
    <property type="term" value="F:ubiquitin protein ligase activity"/>
    <property type="evidence" value="ECO:0007669"/>
    <property type="project" value="UniProtKB-EC"/>
</dbReference>
<gene>
    <name evidence="9" type="ORF">LSAT_V11C500293870</name>
</gene>
<dbReference type="EMBL" id="NBSK02000005">
    <property type="protein sequence ID" value="KAJ0207174.1"/>
    <property type="molecule type" value="Genomic_DNA"/>
</dbReference>
<name>A0A9R1XCD4_LACSA</name>
<dbReference type="PROSITE" id="PS51698">
    <property type="entry name" value="U_BOX"/>
    <property type="match status" value="1"/>
</dbReference>
<dbReference type="PANTHER" id="PTHR46803:SF2">
    <property type="entry name" value="E3 UBIQUITIN-PROTEIN LIGASE CHIP"/>
    <property type="match status" value="1"/>
</dbReference>
<dbReference type="GO" id="GO:0016567">
    <property type="term" value="P:protein ubiquitination"/>
    <property type="evidence" value="ECO:0007669"/>
    <property type="project" value="InterPro"/>
</dbReference>
<dbReference type="EC" id="2.3.2.27" evidence="3"/>
<evidence type="ECO:0000256" key="4">
    <source>
        <dbReference type="ARBA" id="ARBA00022679"/>
    </source>
</evidence>
<dbReference type="PANTHER" id="PTHR46803">
    <property type="entry name" value="E3 UBIQUITIN-PROTEIN LIGASE CHIP"/>
    <property type="match status" value="1"/>
</dbReference>
<dbReference type="Pfam" id="PF04564">
    <property type="entry name" value="U-box"/>
    <property type="match status" value="1"/>
</dbReference>
<dbReference type="InterPro" id="IPR045202">
    <property type="entry name" value="CHIP_RING-Ubox"/>
</dbReference>
<keyword evidence="7" id="KW-0802">TPR repeat</keyword>
<reference evidence="9 10" key="1">
    <citation type="journal article" date="2017" name="Nat. Commun.">
        <title>Genome assembly with in vitro proximity ligation data and whole-genome triplication in lettuce.</title>
        <authorList>
            <person name="Reyes-Chin-Wo S."/>
            <person name="Wang Z."/>
            <person name="Yang X."/>
            <person name="Kozik A."/>
            <person name="Arikit S."/>
            <person name="Song C."/>
            <person name="Xia L."/>
            <person name="Froenicke L."/>
            <person name="Lavelle D.O."/>
            <person name="Truco M.J."/>
            <person name="Xia R."/>
            <person name="Zhu S."/>
            <person name="Xu C."/>
            <person name="Xu H."/>
            <person name="Xu X."/>
            <person name="Cox K."/>
            <person name="Korf I."/>
            <person name="Meyers B.C."/>
            <person name="Michelmore R.W."/>
        </authorList>
    </citation>
    <scope>NUCLEOTIDE SEQUENCE [LARGE SCALE GENOMIC DNA]</scope>
    <source>
        <strain evidence="10">cv. Salinas</strain>
        <tissue evidence="9">Seedlings</tissue>
    </source>
</reference>
<dbReference type="Gene3D" id="3.30.40.10">
    <property type="entry name" value="Zinc/RING finger domain, C3HC4 (zinc finger)"/>
    <property type="match status" value="1"/>
</dbReference>
<evidence type="ECO:0000313" key="9">
    <source>
        <dbReference type="EMBL" id="KAJ0207174.1"/>
    </source>
</evidence>
<proteinExistence type="predicted"/>